<evidence type="ECO:0000313" key="2">
    <source>
        <dbReference type="EMBL" id="GLP96598.1"/>
    </source>
</evidence>
<dbReference type="RefSeq" id="WP_095503927.1">
    <property type="nucleotide sequence ID" value="NZ_BSNC01000005.1"/>
</dbReference>
<keyword evidence="1" id="KW-0472">Membrane</keyword>
<evidence type="ECO:0000256" key="1">
    <source>
        <dbReference type="SAM" id="Phobius"/>
    </source>
</evidence>
<accession>A0AA37W181</accession>
<protein>
    <recommendedName>
        <fullName evidence="4">DUF4381 domain-containing protein</fullName>
    </recommendedName>
</protein>
<name>A0AA37W181_9GAMM</name>
<feature type="transmembrane region" description="Helical" evidence="1">
    <location>
        <begin position="25"/>
        <end position="44"/>
    </location>
</feature>
<evidence type="ECO:0008006" key="4">
    <source>
        <dbReference type="Google" id="ProtNLM"/>
    </source>
</evidence>
<keyword evidence="3" id="KW-1185">Reference proteome</keyword>
<gene>
    <name evidence="2" type="ORF">GCM10007895_19040</name>
</gene>
<dbReference type="Proteomes" id="UP001161422">
    <property type="component" value="Unassembled WGS sequence"/>
</dbReference>
<proteinExistence type="predicted"/>
<evidence type="ECO:0000313" key="3">
    <source>
        <dbReference type="Proteomes" id="UP001161422"/>
    </source>
</evidence>
<dbReference type="Pfam" id="PF14316">
    <property type="entry name" value="DUF4381"/>
    <property type="match status" value="1"/>
</dbReference>
<keyword evidence="1" id="KW-1133">Transmembrane helix</keyword>
<dbReference type="InterPro" id="IPR025489">
    <property type="entry name" value="DUF4381"/>
</dbReference>
<reference evidence="2" key="1">
    <citation type="journal article" date="2014" name="Int. J. Syst. Evol. Microbiol.">
        <title>Complete genome sequence of Corynebacterium casei LMG S-19264T (=DSM 44701T), isolated from a smear-ripened cheese.</title>
        <authorList>
            <consortium name="US DOE Joint Genome Institute (JGI-PGF)"/>
            <person name="Walter F."/>
            <person name="Albersmeier A."/>
            <person name="Kalinowski J."/>
            <person name="Ruckert C."/>
        </authorList>
    </citation>
    <scope>NUCLEOTIDE SEQUENCE</scope>
    <source>
        <strain evidence="2">NBRC 101628</strain>
    </source>
</reference>
<dbReference type="EMBL" id="BSNC01000005">
    <property type="protein sequence ID" value="GLP96598.1"/>
    <property type="molecule type" value="Genomic_DNA"/>
</dbReference>
<sequence>MDPLANMADIVEPTPVSFWLTLHPLWYLLVLLVLASAGLALWWWRQRRQYRAAQQQAIQELALMTQAHQVIELNALLKRVARHYHPSSQAWGKTTADWCAWLQSIHPAPIPLEPILSASYSPQGVTQKDFEQMRAWAQQWLKQALPARRPHA</sequence>
<organism evidence="2 3">
    <name type="scientific">Paraferrimonas sedimenticola</name>
    <dbReference type="NCBI Taxonomy" id="375674"/>
    <lineage>
        <taxon>Bacteria</taxon>
        <taxon>Pseudomonadati</taxon>
        <taxon>Pseudomonadota</taxon>
        <taxon>Gammaproteobacteria</taxon>
        <taxon>Alteromonadales</taxon>
        <taxon>Ferrimonadaceae</taxon>
        <taxon>Paraferrimonas</taxon>
    </lineage>
</organism>
<dbReference type="AlphaFoldDB" id="A0AA37W181"/>
<comment type="caution">
    <text evidence="2">The sequence shown here is derived from an EMBL/GenBank/DDBJ whole genome shotgun (WGS) entry which is preliminary data.</text>
</comment>
<keyword evidence="1" id="KW-0812">Transmembrane</keyword>
<reference evidence="2" key="2">
    <citation type="submission" date="2023-01" db="EMBL/GenBank/DDBJ databases">
        <title>Draft genome sequence of Paraferrimonas sedimenticola strain NBRC 101628.</title>
        <authorList>
            <person name="Sun Q."/>
            <person name="Mori K."/>
        </authorList>
    </citation>
    <scope>NUCLEOTIDE SEQUENCE</scope>
    <source>
        <strain evidence="2">NBRC 101628</strain>
    </source>
</reference>